<sequence>RYGCFQKVLKQINENEGGLEKFSRGYEKFGFHVNQDNSVTVHEWAPGAQALFVKGDFNDWNKTSHPMKKLEFGKWEITIPAKEDGSCPIPHMSRVKFGVAPENKVGMLDPKDMMVDRLCPWATYVVQPAKDQGVAYQHHFYNPPEDQRYKFKHSRPKKPRSLKVYECHVGIAAQDPKIGTYKEFTQNVLPRVKGL</sequence>
<evidence type="ECO:0000313" key="2">
    <source>
        <dbReference type="EMBL" id="CAL4130548.1"/>
    </source>
</evidence>
<dbReference type="Gene3D" id="3.20.20.80">
    <property type="entry name" value="Glycosidases"/>
    <property type="match status" value="1"/>
</dbReference>
<dbReference type="CDD" id="cd02854">
    <property type="entry name" value="E_set_GBE_euk_N"/>
    <property type="match status" value="1"/>
</dbReference>
<dbReference type="Proteomes" id="UP001497623">
    <property type="component" value="Unassembled WGS sequence"/>
</dbReference>
<dbReference type="AlphaFoldDB" id="A0AAV2RP60"/>
<feature type="domain" description="Glycoside hydrolase family 13 N-terminal" evidence="1">
    <location>
        <begin position="28"/>
        <end position="106"/>
    </location>
</feature>
<dbReference type="GO" id="GO:0005978">
    <property type="term" value="P:glycogen biosynthetic process"/>
    <property type="evidence" value="ECO:0007669"/>
    <property type="project" value="TreeGrafter"/>
</dbReference>
<proteinExistence type="predicted"/>
<dbReference type="SUPFAM" id="SSF51445">
    <property type="entry name" value="(Trans)glycosidases"/>
    <property type="match status" value="1"/>
</dbReference>
<feature type="non-terminal residue" evidence="2">
    <location>
        <position position="1"/>
    </location>
</feature>
<dbReference type="Gene3D" id="2.60.40.10">
    <property type="entry name" value="Immunoglobulins"/>
    <property type="match status" value="1"/>
</dbReference>
<dbReference type="Pfam" id="PF02922">
    <property type="entry name" value="CBM_48"/>
    <property type="match status" value="1"/>
</dbReference>
<dbReference type="InterPro" id="IPR014756">
    <property type="entry name" value="Ig_E-set"/>
</dbReference>
<keyword evidence="3" id="KW-1185">Reference proteome</keyword>
<dbReference type="GO" id="GO:0004553">
    <property type="term" value="F:hydrolase activity, hydrolyzing O-glycosyl compounds"/>
    <property type="evidence" value="ECO:0007669"/>
    <property type="project" value="InterPro"/>
</dbReference>
<dbReference type="InterPro" id="IPR004193">
    <property type="entry name" value="Glyco_hydro_13_N"/>
</dbReference>
<organism evidence="2 3">
    <name type="scientific">Meganyctiphanes norvegica</name>
    <name type="common">Northern krill</name>
    <name type="synonym">Thysanopoda norvegica</name>
    <dbReference type="NCBI Taxonomy" id="48144"/>
    <lineage>
        <taxon>Eukaryota</taxon>
        <taxon>Metazoa</taxon>
        <taxon>Ecdysozoa</taxon>
        <taxon>Arthropoda</taxon>
        <taxon>Crustacea</taxon>
        <taxon>Multicrustacea</taxon>
        <taxon>Malacostraca</taxon>
        <taxon>Eumalacostraca</taxon>
        <taxon>Eucarida</taxon>
        <taxon>Euphausiacea</taxon>
        <taxon>Euphausiidae</taxon>
        <taxon>Meganyctiphanes</taxon>
    </lineage>
</organism>
<dbReference type="InterPro" id="IPR017853">
    <property type="entry name" value="GH"/>
</dbReference>
<accession>A0AAV2RP60</accession>
<comment type="caution">
    <text evidence="2">The sequence shown here is derived from an EMBL/GenBank/DDBJ whole genome shotgun (WGS) entry which is preliminary data.</text>
</comment>
<protein>
    <recommendedName>
        <fullName evidence="1">Glycoside hydrolase family 13 N-terminal domain-containing protein</fullName>
    </recommendedName>
</protein>
<evidence type="ECO:0000259" key="1">
    <source>
        <dbReference type="Pfam" id="PF02922"/>
    </source>
</evidence>
<feature type="non-terminal residue" evidence="2">
    <location>
        <position position="195"/>
    </location>
</feature>
<gene>
    <name evidence="2" type="ORF">MNOR_LOCUS26595</name>
</gene>
<reference evidence="2 3" key="1">
    <citation type="submission" date="2024-05" db="EMBL/GenBank/DDBJ databases">
        <authorList>
            <person name="Wallberg A."/>
        </authorList>
    </citation>
    <scope>NUCLEOTIDE SEQUENCE [LARGE SCALE GENOMIC DNA]</scope>
</reference>
<dbReference type="EMBL" id="CAXKWB010026775">
    <property type="protein sequence ID" value="CAL4130548.1"/>
    <property type="molecule type" value="Genomic_DNA"/>
</dbReference>
<dbReference type="SUPFAM" id="SSF81296">
    <property type="entry name" value="E set domains"/>
    <property type="match status" value="1"/>
</dbReference>
<dbReference type="GO" id="GO:0003844">
    <property type="term" value="F:1,4-alpha-glucan branching enzyme activity"/>
    <property type="evidence" value="ECO:0007669"/>
    <property type="project" value="TreeGrafter"/>
</dbReference>
<dbReference type="PANTHER" id="PTHR43651:SF3">
    <property type="entry name" value="1,4-ALPHA-GLUCAN-BRANCHING ENZYME"/>
    <property type="match status" value="1"/>
</dbReference>
<dbReference type="PANTHER" id="PTHR43651">
    <property type="entry name" value="1,4-ALPHA-GLUCAN-BRANCHING ENZYME"/>
    <property type="match status" value="1"/>
</dbReference>
<dbReference type="GO" id="GO:0005737">
    <property type="term" value="C:cytoplasm"/>
    <property type="evidence" value="ECO:0007669"/>
    <property type="project" value="TreeGrafter"/>
</dbReference>
<dbReference type="InterPro" id="IPR013783">
    <property type="entry name" value="Ig-like_fold"/>
</dbReference>
<name>A0AAV2RP60_MEGNR</name>
<evidence type="ECO:0000313" key="3">
    <source>
        <dbReference type="Proteomes" id="UP001497623"/>
    </source>
</evidence>